<dbReference type="PaxDb" id="3635-A0A1U8NJ07"/>
<evidence type="ECO:0000313" key="1">
    <source>
        <dbReference type="Proteomes" id="UP000818029"/>
    </source>
</evidence>
<gene>
    <name evidence="2" type="primary">LOC107947856</name>
</gene>
<dbReference type="PANTHER" id="PTHR33067:SF32">
    <property type="entry name" value="ASPARTIC PEPTIDASE DDI1-TYPE DOMAIN-CONTAINING PROTEIN"/>
    <property type="match status" value="1"/>
</dbReference>
<evidence type="ECO:0000313" key="2">
    <source>
        <dbReference type="RefSeq" id="XP_016737854.1"/>
    </source>
</evidence>
<protein>
    <submittedName>
        <fullName evidence="2">Uncharacterized protein</fullName>
    </submittedName>
</protein>
<keyword evidence="1" id="KW-1185">Reference proteome</keyword>
<dbReference type="InterPro" id="IPR021109">
    <property type="entry name" value="Peptidase_aspartic_dom_sf"/>
</dbReference>
<proteinExistence type="predicted"/>
<organism evidence="1 2">
    <name type="scientific">Gossypium hirsutum</name>
    <name type="common">Upland cotton</name>
    <name type="synonym">Gossypium mexicanum</name>
    <dbReference type="NCBI Taxonomy" id="3635"/>
    <lineage>
        <taxon>Eukaryota</taxon>
        <taxon>Viridiplantae</taxon>
        <taxon>Streptophyta</taxon>
        <taxon>Embryophyta</taxon>
        <taxon>Tracheophyta</taxon>
        <taxon>Spermatophyta</taxon>
        <taxon>Magnoliopsida</taxon>
        <taxon>eudicotyledons</taxon>
        <taxon>Gunneridae</taxon>
        <taxon>Pentapetalae</taxon>
        <taxon>rosids</taxon>
        <taxon>malvids</taxon>
        <taxon>Malvales</taxon>
        <taxon>Malvaceae</taxon>
        <taxon>Malvoideae</taxon>
        <taxon>Gossypium</taxon>
    </lineage>
</organism>
<dbReference type="AlphaFoldDB" id="A0A1U8NJ07"/>
<accession>A0A1U8NJ07</accession>
<dbReference type="Proteomes" id="UP000818029">
    <property type="component" value="Chromosome A04"/>
</dbReference>
<dbReference type="KEGG" id="ghi:107947856"/>
<dbReference type="GeneID" id="107947856"/>
<dbReference type="PANTHER" id="PTHR33067">
    <property type="entry name" value="RNA-DIRECTED DNA POLYMERASE-RELATED"/>
    <property type="match status" value="1"/>
</dbReference>
<dbReference type="Gene3D" id="2.40.70.10">
    <property type="entry name" value="Acid Proteases"/>
    <property type="match status" value="1"/>
</dbReference>
<sequence>MPNYVKKHRWGEFETVALTEVCTTMLMDKLPRKLKDLRSFTVSYSIGNHYVGKALYDLGVIINLMLMSIFKKLGIGKARPTTMTLKLDDRSYAYSKGKIEDVLYLAGGDFCGIDIRTRSQVVGSPATI</sequence>
<reference evidence="2" key="2">
    <citation type="submission" date="2025-08" db="UniProtKB">
        <authorList>
            <consortium name="RefSeq"/>
        </authorList>
    </citation>
    <scope>IDENTIFICATION</scope>
</reference>
<reference evidence="1" key="1">
    <citation type="journal article" date="2020" name="Nat. Genet.">
        <title>Genomic diversifications of five Gossypium allopolyploid species and their impact on cotton improvement.</title>
        <authorList>
            <person name="Chen Z.J."/>
            <person name="Sreedasyam A."/>
            <person name="Ando A."/>
            <person name="Song Q."/>
            <person name="De Santiago L.M."/>
            <person name="Hulse-Kemp A.M."/>
            <person name="Ding M."/>
            <person name="Ye W."/>
            <person name="Kirkbride R.C."/>
            <person name="Jenkins J."/>
            <person name="Plott C."/>
            <person name="Lovell J."/>
            <person name="Lin Y.M."/>
            <person name="Vaughn R."/>
            <person name="Liu B."/>
            <person name="Simpson S."/>
            <person name="Scheffler B.E."/>
            <person name="Wen L."/>
            <person name="Saski C.A."/>
            <person name="Grover C.E."/>
            <person name="Hu G."/>
            <person name="Conover J.L."/>
            <person name="Carlson J.W."/>
            <person name="Shu S."/>
            <person name="Boston L.B."/>
            <person name="Williams M."/>
            <person name="Peterson D.G."/>
            <person name="McGee K."/>
            <person name="Jones D.C."/>
            <person name="Wendel J.F."/>
            <person name="Stelly D.M."/>
            <person name="Grimwood J."/>
            <person name="Schmutz J."/>
        </authorList>
    </citation>
    <scope>NUCLEOTIDE SEQUENCE [LARGE SCALE GENOMIC DNA]</scope>
    <source>
        <strain evidence="1">cv. TM-1</strain>
    </source>
</reference>
<dbReference type="RefSeq" id="XP_016737854.1">
    <property type="nucleotide sequence ID" value="XM_016882365.1"/>
</dbReference>
<name>A0A1U8NJ07_GOSHI</name>